<evidence type="ECO:0008006" key="4">
    <source>
        <dbReference type="Google" id="ProtNLM"/>
    </source>
</evidence>
<keyword evidence="1" id="KW-0732">Signal</keyword>
<evidence type="ECO:0000256" key="1">
    <source>
        <dbReference type="SAM" id="SignalP"/>
    </source>
</evidence>
<accession>A0A842HU26</accession>
<gene>
    <name evidence="2" type="ORF">H6P80_02255</name>
</gene>
<dbReference type="RefSeq" id="WP_185799718.1">
    <property type="nucleotide sequence ID" value="NZ_JACJVJ010000001.1"/>
</dbReference>
<feature type="chain" id="PRO_5032516645" description="Lipoprotein" evidence="1">
    <location>
        <begin position="22"/>
        <end position="259"/>
    </location>
</feature>
<evidence type="ECO:0000313" key="2">
    <source>
        <dbReference type="EMBL" id="MBC2776435.1"/>
    </source>
</evidence>
<reference evidence="2 3" key="1">
    <citation type="submission" date="2020-08" db="EMBL/GenBank/DDBJ databases">
        <title>Draft genome sequence of Parasphingopyxis sp. GrpM-11.</title>
        <authorList>
            <person name="Oh J."/>
            <person name="Roh D.-H."/>
        </authorList>
    </citation>
    <scope>NUCLEOTIDE SEQUENCE [LARGE SCALE GENOMIC DNA]</scope>
    <source>
        <strain evidence="2 3">GrpM-11</strain>
    </source>
</reference>
<dbReference type="AlphaFoldDB" id="A0A842HU26"/>
<evidence type="ECO:0000313" key="3">
    <source>
        <dbReference type="Proteomes" id="UP000564378"/>
    </source>
</evidence>
<dbReference type="EMBL" id="JACJVJ010000001">
    <property type="protein sequence ID" value="MBC2776435.1"/>
    <property type="molecule type" value="Genomic_DNA"/>
</dbReference>
<feature type="signal peptide" evidence="1">
    <location>
        <begin position="1"/>
        <end position="21"/>
    </location>
</feature>
<dbReference type="Proteomes" id="UP000564378">
    <property type="component" value="Unassembled WGS sequence"/>
</dbReference>
<sequence>MKLNRFSTTAAILALGLGVAACGTGQTDADAQAMDEALLGEADNSDPALTTALEDQIMVDQELAGQSNANAALPGDAVSGVPIPDTMHSMADAQRAIAQGRLLSVPAPTQGEDCTDCSAGSRSAAQGETTLGALAQRQASEPDFRECPEPVVYGMQWASALPRPFSVYPGSEVIEAAGKNTEGCRVRVVSFRTAASMDRLLDWYYTRAVRSGYSSEHQLRHGDHVLGGYHARDEGAYYIIFAPRSGGGTDVDIIANNGI</sequence>
<proteinExistence type="predicted"/>
<name>A0A842HU26_9SPHN</name>
<keyword evidence="3" id="KW-1185">Reference proteome</keyword>
<organism evidence="2 3">
    <name type="scientific">Parasphingopyxis marina</name>
    <dbReference type="NCBI Taxonomy" id="2761622"/>
    <lineage>
        <taxon>Bacteria</taxon>
        <taxon>Pseudomonadati</taxon>
        <taxon>Pseudomonadota</taxon>
        <taxon>Alphaproteobacteria</taxon>
        <taxon>Sphingomonadales</taxon>
        <taxon>Sphingomonadaceae</taxon>
        <taxon>Parasphingopyxis</taxon>
    </lineage>
</organism>
<comment type="caution">
    <text evidence="2">The sequence shown here is derived from an EMBL/GenBank/DDBJ whole genome shotgun (WGS) entry which is preliminary data.</text>
</comment>
<dbReference type="PROSITE" id="PS51257">
    <property type="entry name" value="PROKAR_LIPOPROTEIN"/>
    <property type="match status" value="1"/>
</dbReference>
<protein>
    <recommendedName>
        <fullName evidence="4">Lipoprotein</fullName>
    </recommendedName>
</protein>